<feature type="region of interest" description="Disordered" evidence="1">
    <location>
        <begin position="194"/>
        <end position="217"/>
    </location>
</feature>
<dbReference type="EMBL" id="JAULSO010000003">
    <property type="protein sequence ID" value="KAK3685652.1"/>
    <property type="molecule type" value="Genomic_DNA"/>
</dbReference>
<organism evidence="2 3">
    <name type="scientific">Podospora appendiculata</name>
    <dbReference type="NCBI Taxonomy" id="314037"/>
    <lineage>
        <taxon>Eukaryota</taxon>
        <taxon>Fungi</taxon>
        <taxon>Dikarya</taxon>
        <taxon>Ascomycota</taxon>
        <taxon>Pezizomycotina</taxon>
        <taxon>Sordariomycetes</taxon>
        <taxon>Sordariomycetidae</taxon>
        <taxon>Sordariales</taxon>
        <taxon>Podosporaceae</taxon>
        <taxon>Podospora</taxon>
    </lineage>
</organism>
<feature type="compositionally biased region" description="Low complexity" evidence="1">
    <location>
        <begin position="543"/>
        <end position="554"/>
    </location>
</feature>
<evidence type="ECO:0000313" key="3">
    <source>
        <dbReference type="Proteomes" id="UP001270362"/>
    </source>
</evidence>
<feature type="region of interest" description="Disordered" evidence="1">
    <location>
        <begin position="392"/>
        <end position="448"/>
    </location>
</feature>
<sequence length="554" mass="60970">MSASDQAQKIAFVDEVDDQGNVIEGKRAYAKSTYAPSSYAPSTYAPSVASPSKEKPNTGRARRERTRRDSSSPVTSALTDSDSTLHPRRDSLKKSAKEREKSVSSAKKAMIPAMRPQPKHAKTTPPTLQRSHGEASYYGVTPAVTASSRPRAQTSQPRPQSYYNVASRPPQANARFYAHQSSAPIPIPTSFPPPSWAASSPGGIPYHSPSPAPVITQQSPDYFSRPLEARFSTGRPQSAMSIRPASRSIPTYDDFEPENEKSLARRSSRKVSRHEDVRGSMAPPPRPATTRPLVYRPPPPRRFEDDDLAGGGSLYRDMTPYEYNDQIALPVRTRSRSRRPSLGRSTSISYDAGEYQTEVASKGRRGSYYGNQSASSGSAYEEQLRLAARYQDDVTGGTGLPLTADALRTSRTTGSSRSTRSSGSHDESDFRKSATTRTTRSSTNDEDVTIRVRGSTVLKVGGAEMQCRDGAEINIISRGPPGYRTSSDKSSYMGQEDRRTHRIERPPTRNRSSSQAPSSYQYRAEPGYDQYYDTAPIPPYPAYPALYPPEGDYF</sequence>
<feature type="region of interest" description="Disordered" evidence="1">
    <location>
        <begin position="329"/>
        <end position="349"/>
    </location>
</feature>
<evidence type="ECO:0000313" key="2">
    <source>
        <dbReference type="EMBL" id="KAK3685652.1"/>
    </source>
</evidence>
<reference evidence="2" key="2">
    <citation type="submission" date="2023-06" db="EMBL/GenBank/DDBJ databases">
        <authorList>
            <consortium name="Lawrence Berkeley National Laboratory"/>
            <person name="Haridas S."/>
            <person name="Hensen N."/>
            <person name="Bonometti L."/>
            <person name="Westerberg I."/>
            <person name="Brannstrom I.O."/>
            <person name="Guillou S."/>
            <person name="Cros-Aarteil S."/>
            <person name="Calhoun S."/>
            <person name="Kuo A."/>
            <person name="Mondo S."/>
            <person name="Pangilinan J."/>
            <person name="Riley R."/>
            <person name="Labutti K."/>
            <person name="Andreopoulos B."/>
            <person name="Lipzen A."/>
            <person name="Chen C."/>
            <person name="Yanf M."/>
            <person name="Daum C."/>
            <person name="Ng V."/>
            <person name="Clum A."/>
            <person name="Steindorff A."/>
            <person name="Ohm R."/>
            <person name="Martin F."/>
            <person name="Silar P."/>
            <person name="Natvig D."/>
            <person name="Lalanne C."/>
            <person name="Gautier V."/>
            <person name="Ament-Velasquez S.L."/>
            <person name="Kruys A."/>
            <person name="Hutchinson M.I."/>
            <person name="Powell A.J."/>
            <person name="Barry K."/>
            <person name="Miller A.N."/>
            <person name="Grigoriev I.V."/>
            <person name="Debuchy R."/>
            <person name="Gladieux P."/>
            <person name="Thoren M.H."/>
            <person name="Johannesson H."/>
        </authorList>
    </citation>
    <scope>NUCLEOTIDE SEQUENCE</scope>
    <source>
        <strain evidence="2">CBS 314.62</strain>
    </source>
</reference>
<feature type="region of interest" description="Disordered" evidence="1">
    <location>
        <begin position="28"/>
        <end position="166"/>
    </location>
</feature>
<feature type="compositionally biased region" description="Polar residues" evidence="1">
    <location>
        <begin position="509"/>
        <end position="521"/>
    </location>
</feature>
<name>A0AAE1CAL5_9PEZI</name>
<reference evidence="2" key="1">
    <citation type="journal article" date="2023" name="Mol. Phylogenet. Evol.">
        <title>Genome-scale phylogeny and comparative genomics of the fungal order Sordariales.</title>
        <authorList>
            <person name="Hensen N."/>
            <person name="Bonometti L."/>
            <person name="Westerberg I."/>
            <person name="Brannstrom I.O."/>
            <person name="Guillou S."/>
            <person name="Cros-Aarteil S."/>
            <person name="Calhoun S."/>
            <person name="Haridas S."/>
            <person name="Kuo A."/>
            <person name="Mondo S."/>
            <person name="Pangilinan J."/>
            <person name="Riley R."/>
            <person name="LaButti K."/>
            <person name="Andreopoulos B."/>
            <person name="Lipzen A."/>
            <person name="Chen C."/>
            <person name="Yan M."/>
            <person name="Daum C."/>
            <person name="Ng V."/>
            <person name="Clum A."/>
            <person name="Steindorff A."/>
            <person name="Ohm R.A."/>
            <person name="Martin F."/>
            <person name="Silar P."/>
            <person name="Natvig D.O."/>
            <person name="Lalanne C."/>
            <person name="Gautier V."/>
            <person name="Ament-Velasquez S.L."/>
            <person name="Kruys A."/>
            <person name="Hutchinson M.I."/>
            <person name="Powell A.J."/>
            <person name="Barry K."/>
            <person name="Miller A.N."/>
            <person name="Grigoriev I.V."/>
            <person name="Debuchy R."/>
            <person name="Gladieux P."/>
            <person name="Hiltunen Thoren M."/>
            <person name="Johannesson H."/>
        </authorList>
    </citation>
    <scope>NUCLEOTIDE SEQUENCE</scope>
    <source>
        <strain evidence="2">CBS 314.62</strain>
    </source>
</reference>
<feature type="compositionally biased region" description="Basic and acidic residues" evidence="1">
    <location>
        <begin position="83"/>
        <end position="102"/>
    </location>
</feature>
<feature type="region of interest" description="Disordered" evidence="1">
    <location>
        <begin position="474"/>
        <end position="554"/>
    </location>
</feature>
<dbReference type="AlphaFoldDB" id="A0AAE1CAL5"/>
<evidence type="ECO:0000256" key="1">
    <source>
        <dbReference type="SAM" id="MobiDB-lite"/>
    </source>
</evidence>
<protein>
    <submittedName>
        <fullName evidence="2">Uncharacterized protein</fullName>
    </submittedName>
</protein>
<feature type="compositionally biased region" description="Low complexity" evidence="1">
    <location>
        <begin position="196"/>
        <end position="205"/>
    </location>
</feature>
<feature type="compositionally biased region" description="Basic and acidic residues" evidence="1">
    <location>
        <begin position="423"/>
        <end position="432"/>
    </location>
</feature>
<feature type="compositionally biased region" description="Basic and acidic residues" evidence="1">
    <location>
        <begin position="495"/>
        <end position="507"/>
    </location>
</feature>
<keyword evidence="3" id="KW-1185">Reference proteome</keyword>
<proteinExistence type="predicted"/>
<dbReference type="Proteomes" id="UP001270362">
    <property type="component" value="Unassembled WGS sequence"/>
</dbReference>
<feature type="compositionally biased region" description="Polar residues" evidence="1">
    <location>
        <begin position="144"/>
        <end position="164"/>
    </location>
</feature>
<feature type="region of interest" description="Disordered" evidence="1">
    <location>
        <begin position="232"/>
        <end position="317"/>
    </location>
</feature>
<feature type="compositionally biased region" description="Low complexity" evidence="1">
    <location>
        <begin position="30"/>
        <end position="51"/>
    </location>
</feature>
<feature type="compositionally biased region" description="Polar residues" evidence="1">
    <location>
        <begin position="71"/>
        <end position="82"/>
    </location>
</feature>
<accession>A0AAE1CAL5</accession>
<comment type="caution">
    <text evidence="2">The sequence shown here is derived from an EMBL/GenBank/DDBJ whole genome shotgun (WGS) entry which is preliminary data.</text>
</comment>
<feature type="compositionally biased region" description="Low complexity" evidence="1">
    <location>
        <begin position="409"/>
        <end position="422"/>
    </location>
</feature>
<gene>
    <name evidence="2" type="ORF">B0T22DRAFT_442803</name>
</gene>
<feature type="compositionally biased region" description="Polar residues" evidence="1">
    <location>
        <begin position="484"/>
        <end position="493"/>
    </location>
</feature>